<reference evidence="2" key="1">
    <citation type="submission" date="2023-03" db="EMBL/GenBank/DDBJ databases">
        <title>Massive genome expansion in bonnet fungi (Mycena s.s.) driven by repeated elements and novel gene families across ecological guilds.</title>
        <authorList>
            <consortium name="Lawrence Berkeley National Laboratory"/>
            <person name="Harder C.B."/>
            <person name="Miyauchi S."/>
            <person name="Viragh M."/>
            <person name="Kuo A."/>
            <person name="Thoen E."/>
            <person name="Andreopoulos B."/>
            <person name="Lu D."/>
            <person name="Skrede I."/>
            <person name="Drula E."/>
            <person name="Henrissat B."/>
            <person name="Morin E."/>
            <person name="Kohler A."/>
            <person name="Barry K."/>
            <person name="LaButti K."/>
            <person name="Morin E."/>
            <person name="Salamov A."/>
            <person name="Lipzen A."/>
            <person name="Mereny Z."/>
            <person name="Hegedus B."/>
            <person name="Baldrian P."/>
            <person name="Stursova M."/>
            <person name="Weitz H."/>
            <person name="Taylor A."/>
            <person name="Grigoriev I.V."/>
            <person name="Nagy L.G."/>
            <person name="Martin F."/>
            <person name="Kauserud H."/>
        </authorList>
    </citation>
    <scope>NUCLEOTIDE SEQUENCE</scope>
    <source>
        <strain evidence="2">CBHHK188m</strain>
    </source>
</reference>
<name>A0AAD7MW46_9AGAR</name>
<feature type="chain" id="PRO_5042154220" evidence="1">
    <location>
        <begin position="25"/>
        <end position="327"/>
    </location>
</feature>
<dbReference type="Proteomes" id="UP001215280">
    <property type="component" value="Unassembled WGS sequence"/>
</dbReference>
<dbReference type="AlphaFoldDB" id="A0AAD7MW46"/>
<sequence length="327" mass="35958">MYKLKLFALGVLSLFSCSASGSSAKFDPKSFSKTIATCKATNHEDYRLIVPDLRGSAMKLRVCARTYSGVVGVVVRFVPSAGEFIPVDKLVGYLPKLGHQLFLDKSTEAAQLDKDVRRTIRATLRTVASPAPDDFLLSRTSFLTAWDDVAEVEIHSLGSWSRHASWAFANAQGNYTIPRPVLAIFPNNDPVADWAKAIKSSTLWIFFPAPGSSSWRAPIGVTWKNIGALCIDFKYFVYWFFFQRPPTFVRFERSAVSVTAFRGPVGTLAPTCAELCRLSSGHVGIPVHLTSAHVGLNPRSKSFLFKAHSQGTSQVISPAFKTYGELP</sequence>
<keyword evidence="3" id="KW-1185">Reference proteome</keyword>
<proteinExistence type="predicted"/>
<evidence type="ECO:0000313" key="3">
    <source>
        <dbReference type="Proteomes" id="UP001215280"/>
    </source>
</evidence>
<dbReference type="EMBL" id="JARJLG010000156">
    <property type="protein sequence ID" value="KAJ7735243.1"/>
    <property type="molecule type" value="Genomic_DNA"/>
</dbReference>
<protein>
    <submittedName>
        <fullName evidence="2">Uncharacterized protein</fullName>
    </submittedName>
</protein>
<evidence type="ECO:0000313" key="2">
    <source>
        <dbReference type="EMBL" id="KAJ7735243.1"/>
    </source>
</evidence>
<gene>
    <name evidence="2" type="ORF">DFH07DRAFT_780038</name>
</gene>
<feature type="signal peptide" evidence="1">
    <location>
        <begin position="1"/>
        <end position="24"/>
    </location>
</feature>
<keyword evidence="1" id="KW-0732">Signal</keyword>
<accession>A0AAD7MW46</accession>
<dbReference type="PROSITE" id="PS51257">
    <property type="entry name" value="PROKAR_LIPOPROTEIN"/>
    <property type="match status" value="1"/>
</dbReference>
<organism evidence="2 3">
    <name type="scientific">Mycena maculata</name>
    <dbReference type="NCBI Taxonomy" id="230809"/>
    <lineage>
        <taxon>Eukaryota</taxon>
        <taxon>Fungi</taxon>
        <taxon>Dikarya</taxon>
        <taxon>Basidiomycota</taxon>
        <taxon>Agaricomycotina</taxon>
        <taxon>Agaricomycetes</taxon>
        <taxon>Agaricomycetidae</taxon>
        <taxon>Agaricales</taxon>
        <taxon>Marasmiineae</taxon>
        <taxon>Mycenaceae</taxon>
        <taxon>Mycena</taxon>
    </lineage>
</organism>
<evidence type="ECO:0000256" key="1">
    <source>
        <dbReference type="SAM" id="SignalP"/>
    </source>
</evidence>
<comment type="caution">
    <text evidence="2">The sequence shown here is derived from an EMBL/GenBank/DDBJ whole genome shotgun (WGS) entry which is preliminary data.</text>
</comment>